<dbReference type="Gene3D" id="3.40.50.1820">
    <property type="entry name" value="alpha/beta hydrolase"/>
    <property type="match status" value="1"/>
</dbReference>
<dbReference type="PRINTS" id="PR00412">
    <property type="entry name" value="EPOXHYDRLASE"/>
</dbReference>
<organism evidence="3 4">
    <name type="scientific">Nocardia cyriacigeorgica</name>
    <dbReference type="NCBI Taxonomy" id="135487"/>
    <lineage>
        <taxon>Bacteria</taxon>
        <taxon>Bacillati</taxon>
        <taxon>Actinomycetota</taxon>
        <taxon>Actinomycetes</taxon>
        <taxon>Mycobacteriales</taxon>
        <taxon>Nocardiaceae</taxon>
        <taxon>Nocardia</taxon>
    </lineage>
</organism>
<dbReference type="PANTHER" id="PTHR43798">
    <property type="entry name" value="MONOACYLGLYCEROL LIPASE"/>
    <property type="match status" value="1"/>
</dbReference>
<dbReference type="PRINTS" id="PR00111">
    <property type="entry name" value="ABHYDROLASE"/>
</dbReference>
<sequence>MGEFRTVAAGTIHLRQDGPADGRPVLLLHGFEGSLHWWDAVTPLLADTHRVIRVDLLGFGCTGGDSGFDQVSQGRMLAAVLDDLDVDDVIAVGHSWGADAALGLAELSERVGGIVIVDQAPDYDGIRLPAGLQLVVWEPIVRLVQRFAPDAVLRYMFAQGFAPGFDLDTAVPDFGQCRRDFRDMSARTARAALIDRRRALTSRPLDVRIRTLDLPTLVIHGALDQLYDVDRTRARYVAAGASFAVIDSAGHSPNIETPGEVATLIRDFAAEVEPNAEETVPAE</sequence>
<dbReference type="GO" id="GO:0016787">
    <property type="term" value="F:hydrolase activity"/>
    <property type="evidence" value="ECO:0007669"/>
    <property type="project" value="UniProtKB-KW"/>
</dbReference>
<name>A0A5R8NV70_9NOCA</name>
<accession>A0A5R8NV70</accession>
<comment type="caution">
    <text evidence="3">The sequence shown here is derived from an EMBL/GenBank/DDBJ whole genome shotgun (WGS) entry which is preliminary data.</text>
</comment>
<feature type="domain" description="AB hydrolase-1" evidence="2">
    <location>
        <begin position="25"/>
        <end position="262"/>
    </location>
</feature>
<keyword evidence="1 3" id="KW-0378">Hydrolase</keyword>
<dbReference type="GO" id="GO:0016020">
    <property type="term" value="C:membrane"/>
    <property type="evidence" value="ECO:0007669"/>
    <property type="project" value="TreeGrafter"/>
</dbReference>
<protein>
    <submittedName>
        <fullName evidence="3">Alpha/beta hydrolase</fullName>
    </submittedName>
</protein>
<dbReference type="PANTHER" id="PTHR43798:SF31">
    <property type="entry name" value="AB HYDROLASE SUPERFAMILY PROTEIN YCLE"/>
    <property type="match status" value="1"/>
</dbReference>
<dbReference type="InterPro" id="IPR050266">
    <property type="entry name" value="AB_hydrolase_sf"/>
</dbReference>
<dbReference type="SUPFAM" id="SSF53474">
    <property type="entry name" value="alpha/beta-Hydrolases"/>
    <property type="match status" value="1"/>
</dbReference>
<evidence type="ECO:0000256" key="1">
    <source>
        <dbReference type="ARBA" id="ARBA00022801"/>
    </source>
</evidence>
<dbReference type="AlphaFoldDB" id="A0A5R8NV70"/>
<gene>
    <name evidence="3" type="ORF">FEK34_06575</name>
</gene>
<reference evidence="3 4" key="1">
    <citation type="submission" date="2019-05" db="EMBL/GenBank/DDBJ databases">
        <title>Genomes sequences of two Nocardia cyriacigeorgica environmental isolates, type strains Nocardia asteroides ATCC 19247 and Nocardia cyriacigeorgica DSM 44484.</title>
        <authorList>
            <person name="Vautrin F."/>
            <person name="Bergeron E."/>
            <person name="Dubost A."/>
            <person name="Abrouk D."/>
            <person name="Rodriguez Nava V."/>
            <person name="Pujic P."/>
        </authorList>
    </citation>
    <scope>NUCLEOTIDE SEQUENCE [LARGE SCALE GENOMIC DNA]</scope>
    <source>
        <strain evidence="3 4">EML 446</strain>
    </source>
</reference>
<proteinExistence type="predicted"/>
<evidence type="ECO:0000313" key="3">
    <source>
        <dbReference type="EMBL" id="TLF79623.1"/>
    </source>
</evidence>
<evidence type="ECO:0000313" key="4">
    <source>
        <dbReference type="Proteomes" id="UP000306378"/>
    </source>
</evidence>
<dbReference type="EMBL" id="VBUT01000003">
    <property type="protein sequence ID" value="TLF79623.1"/>
    <property type="molecule type" value="Genomic_DNA"/>
</dbReference>
<dbReference type="InterPro" id="IPR000639">
    <property type="entry name" value="Epox_hydrolase-like"/>
</dbReference>
<dbReference type="InterPro" id="IPR029058">
    <property type="entry name" value="AB_hydrolase_fold"/>
</dbReference>
<dbReference type="Pfam" id="PF12697">
    <property type="entry name" value="Abhydrolase_6"/>
    <property type="match status" value="1"/>
</dbReference>
<dbReference type="Proteomes" id="UP000306378">
    <property type="component" value="Unassembled WGS sequence"/>
</dbReference>
<dbReference type="InterPro" id="IPR000073">
    <property type="entry name" value="AB_hydrolase_1"/>
</dbReference>
<evidence type="ECO:0000259" key="2">
    <source>
        <dbReference type="Pfam" id="PF12697"/>
    </source>
</evidence>